<dbReference type="InterPro" id="IPR056556">
    <property type="entry name" value="NTE1_P-loop_dom"/>
</dbReference>
<evidence type="ECO:0000259" key="12">
    <source>
        <dbReference type="PROSITE" id="PS51635"/>
    </source>
</evidence>
<dbReference type="GO" id="GO:0004622">
    <property type="term" value="F:phosphatidylcholine lysophospholipase activity"/>
    <property type="evidence" value="ECO:0007669"/>
    <property type="project" value="InterPro"/>
</dbReference>
<keyword evidence="3" id="KW-0812">Transmembrane</keyword>
<dbReference type="Pfam" id="PF24179">
    <property type="entry name" value="NTE_Ploop"/>
    <property type="match status" value="1"/>
</dbReference>
<dbReference type="SUPFAM" id="SSF51206">
    <property type="entry name" value="cAMP-binding domain-like"/>
    <property type="match status" value="1"/>
</dbReference>
<evidence type="ECO:0000256" key="5">
    <source>
        <dbReference type="ARBA" id="ARBA00022963"/>
    </source>
</evidence>
<dbReference type="GO" id="GO:0016020">
    <property type="term" value="C:membrane"/>
    <property type="evidence" value="ECO:0007669"/>
    <property type="project" value="UniProtKB-SubCell"/>
</dbReference>
<keyword evidence="4 9" id="KW-0378">Hydrolase</keyword>
<accession>A0AAN8EW57</accession>
<comment type="caution">
    <text evidence="13">The sequence shown here is derived from an EMBL/GenBank/DDBJ whole genome shotgun (WGS) entry which is preliminary data.</text>
</comment>
<dbReference type="Pfam" id="PF00027">
    <property type="entry name" value="cNMP_binding"/>
    <property type="match status" value="1"/>
</dbReference>
<feature type="active site" description="Proton acceptor" evidence="9">
    <location>
        <position position="476"/>
    </location>
</feature>
<dbReference type="PANTHER" id="PTHR14226:SF29">
    <property type="entry name" value="NEUROPATHY TARGET ESTERASE SWS"/>
    <property type="match status" value="1"/>
</dbReference>
<dbReference type="InterPro" id="IPR000595">
    <property type="entry name" value="cNMP-bd_dom"/>
</dbReference>
<dbReference type="GO" id="GO:0005783">
    <property type="term" value="C:endoplasmic reticulum"/>
    <property type="evidence" value="ECO:0007669"/>
    <property type="project" value="TreeGrafter"/>
</dbReference>
<evidence type="ECO:0000256" key="6">
    <source>
        <dbReference type="ARBA" id="ARBA00022989"/>
    </source>
</evidence>
<dbReference type="InterPro" id="IPR018490">
    <property type="entry name" value="cNMP-bd_dom_sf"/>
</dbReference>
<dbReference type="PROSITE" id="PS51635">
    <property type="entry name" value="PNPLA"/>
    <property type="match status" value="1"/>
</dbReference>
<name>A0AAN8EW57_TRICO</name>
<keyword evidence="7 9" id="KW-0443">Lipid metabolism</keyword>
<dbReference type="GO" id="GO:0046470">
    <property type="term" value="P:phosphatidylcholine metabolic process"/>
    <property type="evidence" value="ECO:0007669"/>
    <property type="project" value="InterPro"/>
</dbReference>
<organism evidence="13 14">
    <name type="scientific">Trichostrongylus colubriformis</name>
    <name type="common">Black scour worm</name>
    <dbReference type="NCBI Taxonomy" id="6319"/>
    <lineage>
        <taxon>Eukaryota</taxon>
        <taxon>Metazoa</taxon>
        <taxon>Ecdysozoa</taxon>
        <taxon>Nematoda</taxon>
        <taxon>Chromadorea</taxon>
        <taxon>Rhabditida</taxon>
        <taxon>Rhabditina</taxon>
        <taxon>Rhabditomorpha</taxon>
        <taxon>Strongyloidea</taxon>
        <taxon>Trichostrongylidae</taxon>
        <taxon>Trichostrongylus</taxon>
    </lineage>
</organism>
<dbReference type="Gene3D" id="2.60.120.10">
    <property type="entry name" value="Jelly Rolls"/>
    <property type="match status" value="1"/>
</dbReference>
<evidence type="ECO:0000313" key="13">
    <source>
        <dbReference type="EMBL" id="KAK5969381.1"/>
    </source>
</evidence>
<feature type="domain" description="PNPLA" evidence="12">
    <location>
        <begin position="324"/>
        <end position="489"/>
    </location>
</feature>
<dbReference type="InterPro" id="IPR014710">
    <property type="entry name" value="RmlC-like_jellyroll"/>
</dbReference>
<dbReference type="PROSITE" id="PS01237">
    <property type="entry name" value="UPF0028"/>
    <property type="match status" value="1"/>
</dbReference>
<feature type="short sequence motif" description="GXGXXG" evidence="9">
    <location>
        <begin position="328"/>
        <end position="333"/>
    </location>
</feature>
<evidence type="ECO:0000256" key="2">
    <source>
        <dbReference type="ARBA" id="ARBA00006636"/>
    </source>
</evidence>
<evidence type="ECO:0000256" key="1">
    <source>
        <dbReference type="ARBA" id="ARBA00004167"/>
    </source>
</evidence>
<comment type="similarity">
    <text evidence="2">Belongs to the NTE family.</text>
</comment>
<evidence type="ECO:0000256" key="9">
    <source>
        <dbReference type="PROSITE-ProRule" id="PRU01161"/>
    </source>
</evidence>
<evidence type="ECO:0000256" key="4">
    <source>
        <dbReference type="ARBA" id="ARBA00022801"/>
    </source>
</evidence>
<feature type="region of interest" description="Disordered" evidence="10">
    <location>
        <begin position="682"/>
        <end position="712"/>
    </location>
</feature>
<evidence type="ECO:0000256" key="7">
    <source>
        <dbReference type="ARBA" id="ARBA00023098"/>
    </source>
</evidence>
<keyword evidence="5 9" id="KW-0442">Lipid degradation</keyword>
<dbReference type="InterPro" id="IPR016035">
    <property type="entry name" value="Acyl_Trfase/lysoPLipase"/>
</dbReference>
<dbReference type="PROSITE" id="PS50042">
    <property type="entry name" value="CNMP_BINDING_3"/>
    <property type="match status" value="1"/>
</dbReference>
<keyword evidence="14" id="KW-1185">Reference proteome</keyword>
<dbReference type="InterPro" id="IPR002641">
    <property type="entry name" value="PNPLA_dom"/>
</dbReference>
<reference evidence="13 14" key="1">
    <citation type="submission" date="2019-10" db="EMBL/GenBank/DDBJ databases">
        <title>Assembly and Annotation for the nematode Trichostrongylus colubriformis.</title>
        <authorList>
            <person name="Martin J."/>
        </authorList>
    </citation>
    <scope>NUCLEOTIDE SEQUENCE [LARGE SCALE GENOMIC DNA]</scope>
    <source>
        <strain evidence="13">G859</strain>
        <tissue evidence="13">Whole worm</tissue>
    </source>
</reference>
<evidence type="ECO:0000259" key="11">
    <source>
        <dbReference type="PROSITE" id="PS50042"/>
    </source>
</evidence>
<evidence type="ECO:0000256" key="3">
    <source>
        <dbReference type="ARBA" id="ARBA00022692"/>
    </source>
</evidence>
<dbReference type="FunFam" id="3.40.1090.10:FF:000001">
    <property type="entry name" value="neuropathy target esterase isoform X2"/>
    <property type="match status" value="1"/>
</dbReference>
<dbReference type="Gene3D" id="3.40.1090.10">
    <property type="entry name" value="Cytosolic phospholipase A2 catalytic domain"/>
    <property type="match status" value="1"/>
</dbReference>
<feature type="short sequence motif" description="GXSXG" evidence="9">
    <location>
        <begin position="355"/>
        <end position="359"/>
    </location>
</feature>
<evidence type="ECO:0000256" key="10">
    <source>
        <dbReference type="SAM" id="MobiDB-lite"/>
    </source>
</evidence>
<keyword evidence="8" id="KW-0472">Membrane</keyword>
<dbReference type="InterPro" id="IPR050301">
    <property type="entry name" value="NTE"/>
</dbReference>
<dbReference type="CDD" id="cd00038">
    <property type="entry name" value="CAP_ED"/>
    <property type="match status" value="1"/>
</dbReference>
<keyword evidence="6" id="KW-1133">Transmembrane helix</keyword>
<proteinExistence type="inferred from homology"/>
<dbReference type="PANTHER" id="PTHR14226">
    <property type="entry name" value="NEUROPATHY TARGET ESTERASE/SWISS CHEESE D.MELANOGASTER"/>
    <property type="match status" value="1"/>
</dbReference>
<sequence length="712" mass="80493">MFVMLSGRLRSVEKKTLVEEFGRGDVLGMMEVLQKKPRSTTVLAIRFSQLARIPEGLLNFIKLQYPQVGFRLVQLLGQYYTSMHRRMPYLPNLSLEGSGDPMSHIKNLHTIAVVPASTEVPLVPFTCELYHALSANLKALRLSSQKVASHLDNSVLEKQADFRLMHWLNVQEDTCPLVIYECDYTATNWTRRCLRQADAILVVAMGNRDPQSQTLMRELLSTNQDGVRTNKELVLLWPENTVAPTGTHKWLKDTYYSGHHHIRAPKRMFQWTSKKTRKTSREMLHPSNEQEIVEFYEKNVFWTVDFRSDFARIARILTGNAIGLALGGGGARGAAHVGIIRALRERGIPVDIVGGTSIGALVGGVYAGTPDQQVEERTRKWFYGMTSLWRKVLDLTYAHSAMFTGAQLNKSLQDLFEDKEIENLWIPYFCISTDITTSELRVHRTGPLWAYCRASMSLAGYLPPMCDPQDGHLLLDGGYVNNLPADVMRSMGAKRVIAVDVGASEETNLYNYGDSLNGLWVLMKRLNPWADPVRILNMEEIQTRLAYVSCVRQLEIVKKAPYCCYFRPGVEPFKTLEFNKFDEILAIGYEYGKGKVESLMETDEFNTILIGGNAQSRLHRQLSKTKRTPLIERSTSFTDLAAALSKIPTVRPVLRHSLSAYDQVDDVFEDLDFFDQSDADNELSQSDFNDASEASDAEADLVNRYSTSTPKP</sequence>
<dbReference type="SUPFAM" id="SSF52151">
    <property type="entry name" value="FabD/lysophospholipase-like"/>
    <property type="match status" value="1"/>
</dbReference>
<dbReference type="InterPro" id="IPR001423">
    <property type="entry name" value="LysoPLipase_patatin_CS"/>
</dbReference>
<protein>
    <submittedName>
        <fullName evidence="13">Patatin domain containing protein</fullName>
    </submittedName>
</protein>
<feature type="active site" description="Nucleophile" evidence="9">
    <location>
        <position position="357"/>
    </location>
</feature>
<comment type="subcellular location">
    <subcellularLocation>
        <location evidence="1">Membrane</location>
        <topology evidence="1">Single-pass membrane protein</topology>
    </subcellularLocation>
</comment>
<gene>
    <name evidence="13" type="ORF">GCK32_009771</name>
</gene>
<feature type="short sequence motif" description="DGA/G" evidence="9">
    <location>
        <begin position="476"/>
        <end position="478"/>
    </location>
</feature>
<evidence type="ECO:0000256" key="8">
    <source>
        <dbReference type="ARBA" id="ARBA00023136"/>
    </source>
</evidence>
<dbReference type="GO" id="GO:0016042">
    <property type="term" value="P:lipid catabolic process"/>
    <property type="evidence" value="ECO:0007669"/>
    <property type="project" value="UniProtKB-UniRule"/>
</dbReference>
<evidence type="ECO:0000313" key="14">
    <source>
        <dbReference type="Proteomes" id="UP001331761"/>
    </source>
</evidence>
<feature type="domain" description="Cyclic nucleotide-binding" evidence="11">
    <location>
        <begin position="1"/>
        <end position="53"/>
    </location>
</feature>
<dbReference type="AlphaFoldDB" id="A0AAN8EW57"/>
<dbReference type="Pfam" id="PF01734">
    <property type="entry name" value="Patatin"/>
    <property type="match status" value="1"/>
</dbReference>
<dbReference type="Proteomes" id="UP001331761">
    <property type="component" value="Unassembled WGS sequence"/>
</dbReference>
<dbReference type="EMBL" id="WIXE01020211">
    <property type="protein sequence ID" value="KAK5969381.1"/>
    <property type="molecule type" value="Genomic_DNA"/>
</dbReference>